<feature type="domain" description="Nudix hydrolase" evidence="3">
    <location>
        <begin position="67"/>
        <end position="198"/>
    </location>
</feature>
<reference evidence="5" key="2">
    <citation type="submission" date="2019-02" db="EMBL/GenBank/DDBJ databases">
        <title>Granulicella sibirica sp. nov., a psychrotolerant acidobacterium isolated from an organic soil layer in forested tundra, West Siberia.</title>
        <authorList>
            <person name="Oshkin I.Y."/>
            <person name="Kulichevskaya I.S."/>
            <person name="Rijpstra W.I.C."/>
            <person name="Sinninghe Damste J.S."/>
            <person name="Rakitin A.L."/>
            <person name="Ravin N.V."/>
            <person name="Dedysh S.N."/>
        </authorList>
    </citation>
    <scope>NUCLEOTIDE SEQUENCE [LARGE SCALE GENOMIC DNA]</scope>
    <source>
        <strain evidence="5">AF10</strain>
    </source>
</reference>
<keyword evidence="2" id="KW-0378">Hydrolase</keyword>
<proteinExistence type="predicted"/>
<dbReference type="GO" id="GO:0016787">
    <property type="term" value="F:hydrolase activity"/>
    <property type="evidence" value="ECO:0007669"/>
    <property type="project" value="UniProtKB-KW"/>
</dbReference>
<evidence type="ECO:0000256" key="2">
    <source>
        <dbReference type="ARBA" id="ARBA00022801"/>
    </source>
</evidence>
<organism evidence="4 5">
    <name type="scientific">Granulicella sibirica</name>
    <dbReference type="NCBI Taxonomy" id="2479048"/>
    <lineage>
        <taxon>Bacteria</taxon>
        <taxon>Pseudomonadati</taxon>
        <taxon>Acidobacteriota</taxon>
        <taxon>Terriglobia</taxon>
        <taxon>Terriglobales</taxon>
        <taxon>Acidobacteriaceae</taxon>
        <taxon>Granulicella</taxon>
    </lineage>
</organism>
<gene>
    <name evidence="4" type="ORF">GRAN_4031</name>
</gene>
<dbReference type="Gene3D" id="3.90.79.10">
    <property type="entry name" value="Nucleoside Triphosphate Pyrophosphohydrolase"/>
    <property type="match status" value="1"/>
</dbReference>
<dbReference type="InterPro" id="IPR015797">
    <property type="entry name" value="NUDIX_hydrolase-like_dom_sf"/>
</dbReference>
<reference evidence="4 5" key="1">
    <citation type="submission" date="2018-11" db="EMBL/GenBank/DDBJ databases">
        <authorList>
            <person name="Mardanov A.V."/>
            <person name="Ravin N.V."/>
            <person name="Dedysh S.N."/>
        </authorList>
    </citation>
    <scope>NUCLEOTIDE SEQUENCE [LARGE SCALE GENOMIC DNA]</scope>
    <source>
        <strain evidence="4 5">AF10</strain>
    </source>
</reference>
<dbReference type="PROSITE" id="PS51462">
    <property type="entry name" value="NUDIX"/>
    <property type="match status" value="1"/>
</dbReference>
<dbReference type="InterPro" id="IPR059176">
    <property type="entry name" value="UDP-X_N"/>
</dbReference>
<evidence type="ECO:0000259" key="3">
    <source>
        <dbReference type="PROSITE" id="PS51462"/>
    </source>
</evidence>
<keyword evidence="5" id="KW-1185">Reference proteome</keyword>
<protein>
    <submittedName>
        <fullName evidence="4">MutT/nudix family protein</fullName>
    </submittedName>
</protein>
<sequence>MEAAELLVLTQRLQALAQAGLAYSTNAFDLERYEEIRGLSVRLLGEITDEPYEKIVQVFASETGYQTPKVDIRAVIFRGDSEILMVRETNDGGRWTLPGGWADVGYTPFETAEKEALEETGLIVKAVRLLALLDKRKHEHPAQPWYIYKAFIRCEMVGGELLQETAETGGARWFTLAEALGAELSVDRVTASQLELMFRFVEDPGMAVVCD</sequence>
<evidence type="ECO:0000313" key="4">
    <source>
        <dbReference type="EMBL" id="RXH54927.1"/>
    </source>
</evidence>
<dbReference type="OrthoDB" id="9804442at2"/>
<dbReference type="Pfam" id="PF00293">
    <property type="entry name" value="NUDIX"/>
    <property type="match status" value="1"/>
</dbReference>
<dbReference type="EMBL" id="RDSM01000003">
    <property type="protein sequence ID" value="RXH54927.1"/>
    <property type="molecule type" value="Genomic_DNA"/>
</dbReference>
<dbReference type="SUPFAM" id="SSF55811">
    <property type="entry name" value="Nudix"/>
    <property type="match status" value="1"/>
</dbReference>
<dbReference type="PANTHER" id="PTHR43046">
    <property type="entry name" value="GDP-MANNOSE MANNOSYL HYDROLASE"/>
    <property type="match status" value="1"/>
</dbReference>
<evidence type="ECO:0000313" key="5">
    <source>
        <dbReference type="Proteomes" id="UP000289437"/>
    </source>
</evidence>
<evidence type="ECO:0000256" key="1">
    <source>
        <dbReference type="ARBA" id="ARBA00001946"/>
    </source>
</evidence>
<dbReference type="AlphaFoldDB" id="A0A4Q0SVV4"/>
<accession>A0A4Q0SVV4</accession>
<dbReference type="Pfam" id="PF12535">
    <property type="entry name" value="Nudix_N"/>
    <property type="match status" value="1"/>
</dbReference>
<dbReference type="PANTHER" id="PTHR43046:SF16">
    <property type="entry name" value="ADP-RIBOSE PYROPHOSPHATASE YJHB-RELATED"/>
    <property type="match status" value="1"/>
</dbReference>
<dbReference type="Proteomes" id="UP000289437">
    <property type="component" value="Unassembled WGS sequence"/>
</dbReference>
<name>A0A4Q0SVV4_9BACT</name>
<comment type="cofactor">
    <cofactor evidence="1">
        <name>Mg(2+)</name>
        <dbReference type="ChEBI" id="CHEBI:18420"/>
    </cofactor>
</comment>
<dbReference type="Gene3D" id="6.10.250.1120">
    <property type="match status" value="1"/>
</dbReference>
<dbReference type="InterPro" id="IPR000086">
    <property type="entry name" value="NUDIX_hydrolase_dom"/>
</dbReference>
<comment type="caution">
    <text evidence="4">The sequence shown here is derived from an EMBL/GenBank/DDBJ whole genome shotgun (WGS) entry which is preliminary data.</text>
</comment>